<keyword evidence="3" id="KW-1185">Reference proteome</keyword>
<dbReference type="Proteomes" id="UP001371456">
    <property type="component" value="Unassembled WGS sequence"/>
</dbReference>
<reference evidence="2 3" key="1">
    <citation type="submission" date="2024-02" db="EMBL/GenBank/DDBJ databases">
        <title>de novo genome assembly of Solanum bulbocastanum strain 11H21.</title>
        <authorList>
            <person name="Hosaka A.J."/>
        </authorList>
    </citation>
    <scope>NUCLEOTIDE SEQUENCE [LARGE SCALE GENOMIC DNA]</scope>
    <source>
        <tissue evidence="2">Young leaves</tissue>
    </source>
</reference>
<feature type="chain" id="PRO_5042892804" evidence="1">
    <location>
        <begin position="21"/>
        <end position="34"/>
    </location>
</feature>
<evidence type="ECO:0000256" key="1">
    <source>
        <dbReference type="SAM" id="SignalP"/>
    </source>
</evidence>
<proteinExistence type="predicted"/>
<feature type="signal peptide" evidence="1">
    <location>
        <begin position="1"/>
        <end position="20"/>
    </location>
</feature>
<organism evidence="2 3">
    <name type="scientific">Solanum bulbocastanum</name>
    <name type="common">Wild potato</name>
    <dbReference type="NCBI Taxonomy" id="147425"/>
    <lineage>
        <taxon>Eukaryota</taxon>
        <taxon>Viridiplantae</taxon>
        <taxon>Streptophyta</taxon>
        <taxon>Embryophyta</taxon>
        <taxon>Tracheophyta</taxon>
        <taxon>Spermatophyta</taxon>
        <taxon>Magnoliopsida</taxon>
        <taxon>eudicotyledons</taxon>
        <taxon>Gunneridae</taxon>
        <taxon>Pentapetalae</taxon>
        <taxon>asterids</taxon>
        <taxon>lamiids</taxon>
        <taxon>Solanales</taxon>
        <taxon>Solanaceae</taxon>
        <taxon>Solanoideae</taxon>
        <taxon>Solaneae</taxon>
        <taxon>Solanum</taxon>
    </lineage>
</organism>
<comment type="caution">
    <text evidence="2">The sequence shown here is derived from an EMBL/GenBank/DDBJ whole genome shotgun (WGS) entry which is preliminary data.</text>
</comment>
<evidence type="ECO:0000313" key="3">
    <source>
        <dbReference type="Proteomes" id="UP001371456"/>
    </source>
</evidence>
<evidence type="ECO:0000313" key="2">
    <source>
        <dbReference type="EMBL" id="KAK6794933.1"/>
    </source>
</evidence>
<gene>
    <name evidence="2" type="ORF">RDI58_008386</name>
</gene>
<protein>
    <submittedName>
        <fullName evidence="2">Uncharacterized protein</fullName>
    </submittedName>
</protein>
<dbReference type="AlphaFoldDB" id="A0AAN8U1R4"/>
<sequence length="34" mass="3770">MTKCLLFLLSLCLLALVAFSSTSPCQNPRNSNRQ</sequence>
<keyword evidence="1" id="KW-0732">Signal</keyword>
<accession>A0AAN8U1R4</accession>
<name>A0AAN8U1R4_SOLBU</name>
<dbReference type="EMBL" id="JBANQN010000003">
    <property type="protein sequence ID" value="KAK6794933.1"/>
    <property type="molecule type" value="Genomic_DNA"/>
</dbReference>